<dbReference type="AlphaFoldDB" id="A0A6A7BIW3"/>
<keyword evidence="3" id="KW-1185">Reference proteome</keyword>
<organism evidence="2 3">
    <name type="scientific">Plenodomus tracheiphilus IPT5</name>
    <dbReference type="NCBI Taxonomy" id="1408161"/>
    <lineage>
        <taxon>Eukaryota</taxon>
        <taxon>Fungi</taxon>
        <taxon>Dikarya</taxon>
        <taxon>Ascomycota</taxon>
        <taxon>Pezizomycotina</taxon>
        <taxon>Dothideomycetes</taxon>
        <taxon>Pleosporomycetidae</taxon>
        <taxon>Pleosporales</taxon>
        <taxon>Pleosporineae</taxon>
        <taxon>Leptosphaeriaceae</taxon>
        <taxon>Plenodomus</taxon>
    </lineage>
</organism>
<keyword evidence="1" id="KW-1133">Transmembrane helix</keyword>
<feature type="transmembrane region" description="Helical" evidence="1">
    <location>
        <begin position="244"/>
        <end position="264"/>
    </location>
</feature>
<name>A0A6A7BIW3_9PLEO</name>
<evidence type="ECO:0000313" key="3">
    <source>
        <dbReference type="Proteomes" id="UP000799423"/>
    </source>
</evidence>
<dbReference type="OrthoDB" id="10029326at2759"/>
<keyword evidence="1" id="KW-0812">Transmembrane</keyword>
<feature type="transmembrane region" description="Helical" evidence="1">
    <location>
        <begin position="12"/>
        <end position="31"/>
    </location>
</feature>
<feature type="transmembrane region" description="Helical" evidence="1">
    <location>
        <begin position="202"/>
        <end position="223"/>
    </location>
</feature>
<evidence type="ECO:0000256" key="1">
    <source>
        <dbReference type="SAM" id="Phobius"/>
    </source>
</evidence>
<proteinExistence type="predicted"/>
<dbReference type="Proteomes" id="UP000799423">
    <property type="component" value="Unassembled WGS sequence"/>
</dbReference>
<reference evidence="2" key="1">
    <citation type="submission" date="2020-01" db="EMBL/GenBank/DDBJ databases">
        <authorList>
            <consortium name="DOE Joint Genome Institute"/>
            <person name="Haridas S."/>
            <person name="Albert R."/>
            <person name="Binder M."/>
            <person name="Bloem J."/>
            <person name="Labutti K."/>
            <person name="Salamov A."/>
            <person name="Andreopoulos B."/>
            <person name="Baker S.E."/>
            <person name="Barry K."/>
            <person name="Bills G."/>
            <person name="Bluhm B.H."/>
            <person name="Cannon C."/>
            <person name="Castanera R."/>
            <person name="Culley D.E."/>
            <person name="Daum C."/>
            <person name="Ezra D."/>
            <person name="Gonzalez J.B."/>
            <person name="Henrissat B."/>
            <person name="Kuo A."/>
            <person name="Liang C."/>
            <person name="Lipzen A."/>
            <person name="Lutzoni F."/>
            <person name="Magnuson J."/>
            <person name="Mondo S."/>
            <person name="Nolan M."/>
            <person name="Ohm R."/>
            <person name="Pangilinan J."/>
            <person name="Park H.-J."/>
            <person name="Ramirez L."/>
            <person name="Alfaro M."/>
            <person name="Sun H."/>
            <person name="Tritt A."/>
            <person name="Yoshinaga Y."/>
            <person name="Zwiers L.-H."/>
            <person name="Turgeon B.G."/>
            <person name="Goodwin S.B."/>
            <person name="Spatafora J.W."/>
            <person name="Crous P.W."/>
            <person name="Grigoriev I.V."/>
        </authorList>
    </citation>
    <scope>NUCLEOTIDE SEQUENCE</scope>
    <source>
        <strain evidence="2">IPT5</strain>
    </source>
</reference>
<accession>A0A6A7BIW3</accession>
<dbReference type="EMBL" id="MU006293">
    <property type="protein sequence ID" value="KAF2854339.1"/>
    <property type="molecule type" value="Genomic_DNA"/>
</dbReference>
<feature type="transmembrane region" description="Helical" evidence="1">
    <location>
        <begin position="169"/>
        <end position="190"/>
    </location>
</feature>
<keyword evidence="1" id="KW-0472">Membrane</keyword>
<sequence length="379" mass="42023">MAPPASSTRRPNNASILAIFAITAIVGAWFMRIAPVLNDVPVGFANIAETGALPNGVRIKKHFTGVKLLDDVLSILVAAFIYGPTGWDEAFYWQQLHFLGQIPGLIAIMNVEACRERNRSSWLKYTAVYAFLYQNVGACTIVPIWWFLYHRLSANKAYFSQGRTVPLPYARLILPATIILYVLPTIVMFLPSSDTNNVQNRIAFWQVTPILVNIPLWVASPFVSSASTSKTPKARNADLPHLKVLYGVFFITSVAIHWYTIYGISVSENPKVTYASVWVPSTYKWKNDLSSGVLYLFQCDWVITGLVHMIPAFIAVCDVQRVINGSITGEQFIEAGMAALSLTWLAGPGAALTAVWYWRELKMALIEARASAGTVKKSL</sequence>
<feature type="transmembrane region" description="Helical" evidence="1">
    <location>
        <begin position="127"/>
        <end position="148"/>
    </location>
</feature>
<evidence type="ECO:0000313" key="2">
    <source>
        <dbReference type="EMBL" id="KAF2854339.1"/>
    </source>
</evidence>
<feature type="transmembrane region" description="Helical" evidence="1">
    <location>
        <begin position="293"/>
        <end position="316"/>
    </location>
</feature>
<feature type="transmembrane region" description="Helical" evidence="1">
    <location>
        <begin position="337"/>
        <end position="358"/>
    </location>
</feature>
<protein>
    <submittedName>
        <fullName evidence="2">Uncharacterized protein</fullName>
    </submittedName>
</protein>
<gene>
    <name evidence="2" type="ORF">T440DRAFT_273478</name>
</gene>